<reference evidence="1" key="1">
    <citation type="submission" date="2021-01" db="EMBL/GenBank/DDBJ databases">
        <authorList>
            <consortium name="Genoscope - CEA"/>
            <person name="William W."/>
        </authorList>
    </citation>
    <scope>NUCLEOTIDE SEQUENCE</scope>
</reference>
<gene>
    <name evidence="1" type="ORF">DARMORV10_A01P28470.1</name>
</gene>
<accession>A0A816XZH3</accession>
<proteinExistence type="predicted"/>
<sequence length="58" mass="6502">MIEGSIPIALIFRVHYKAMTSAFSSKVKLSSKKGRPCCFKLIFQDPTPLFRDPSNGKI</sequence>
<evidence type="ECO:0000313" key="1">
    <source>
        <dbReference type="EMBL" id="CAF2152539.1"/>
    </source>
</evidence>
<dbReference type="EMBL" id="HG994355">
    <property type="protein sequence ID" value="CAF2152539.1"/>
    <property type="molecule type" value="Genomic_DNA"/>
</dbReference>
<name>A0A816XZH3_BRANA</name>
<protein>
    <submittedName>
        <fullName evidence="1">(rape) hypothetical protein</fullName>
    </submittedName>
</protein>
<dbReference type="AlphaFoldDB" id="A0A816XZH3"/>
<organism evidence="1">
    <name type="scientific">Brassica napus</name>
    <name type="common">Rape</name>
    <dbReference type="NCBI Taxonomy" id="3708"/>
    <lineage>
        <taxon>Eukaryota</taxon>
        <taxon>Viridiplantae</taxon>
        <taxon>Streptophyta</taxon>
        <taxon>Embryophyta</taxon>
        <taxon>Tracheophyta</taxon>
        <taxon>Spermatophyta</taxon>
        <taxon>Magnoliopsida</taxon>
        <taxon>eudicotyledons</taxon>
        <taxon>Gunneridae</taxon>
        <taxon>Pentapetalae</taxon>
        <taxon>rosids</taxon>
        <taxon>malvids</taxon>
        <taxon>Brassicales</taxon>
        <taxon>Brassicaceae</taxon>
        <taxon>Brassiceae</taxon>
        <taxon>Brassica</taxon>
    </lineage>
</organism>
<dbReference type="Proteomes" id="UP001295469">
    <property type="component" value="Chromosome A01"/>
</dbReference>